<evidence type="ECO:0000256" key="15">
    <source>
        <dbReference type="ARBA" id="ARBA00023258"/>
    </source>
</evidence>
<evidence type="ECO:0000256" key="9">
    <source>
        <dbReference type="ARBA" id="ARBA00022833"/>
    </source>
</evidence>
<dbReference type="GO" id="GO:0003700">
    <property type="term" value="F:DNA-binding transcription factor activity"/>
    <property type="evidence" value="ECO:0007669"/>
    <property type="project" value="UniProtKB-UniRule"/>
</dbReference>
<dbReference type="HAMAP" id="MF_04004">
    <property type="entry name" value="PPV_E7"/>
    <property type="match status" value="1"/>
</dbReference>
<keyword evidence="6 18" id="KW-0479">Metal-binding</keyword>
<evidence type="ECO:0000256" key="3">
    <source>
        <dbReference type="ARBA" id="ARBA00022562"/>
    </source>
</evidence>
<dbReference type="PIRSF" id="PIRSF003407">
    <property type="entry name" value="Papvi_E7"/>
    <property type="match status" value="1"/>
</dbReference>
<feature type="short sequence motif" description="LXCXE motif; interaction with host RB1 and TMEM173/STING" evidence="18">
    <location>
        <begin position="33"/>
        <end position="37"/>
    </location>
</feature>
<comment type="subunit">
    <text evidence="18">Homodimer. Homooligomer. Interacts with host RB1; this interaction induces dissociation of RB1-E2F1 complex thereby disrupting RB1 activity. Interacts with host EP300; this interaction represses EP300 transcriptional activity. Interacts with protein E2; this interaction inhibits E7 oncogenic activity. Interacts with host TMEM173/STING; this interaction impairs the ability of TMEM173/STING to sense cytosolic DNA and promote the production of type I interferon (IFN-alpha and IFN-beta).</text>
</comment>
<organism evidence="20">
    <name type="scientific">Florida manatee papillomavirus</name>
    <dbReference type="NCBI Taxonomy" id="255363"/>
    <lineage>
        <taxon>Viruses</taxon>
        <taxon>Monodnaviria</taxon>
        <taxon>Shotokuvirae</taxon>
        <taxon>Cossaviricota</taxon>
        <taxon>Papovaviricetes</taxon>
        <taxon>Zurhausenvirales</taxon>
        <taxon>Papillomaviridae</taxon>
        <taxon>manatee papillomaviruses</taxon>
    </lineage>
</organism>
<comment type="subcellular location">
    <subcellularLocation>
        <location evidence="18">Host cytoplasm</location>
    </subcellularLocation>
    <subcellularLocation>
        <location evidence="18">Host nucleus</location>
    </subcellularLocation>
    <text evidence="18">Predominantly found in the host nucleus.</text>
</comment>
<dbReference type="EMBL" id="DQ099425">
    <property type="protein sequence ID" value="AAZ20325.1"/>
    <property type="molecule type" value="Genomic_DNA"/>
</dbReference>
<comment type="caution">
    <text evidence="18">Lacks conserved residue(s) required for the propagation of feature annotation.</text>
</comment>
<dbReference type="EMBL" id="AY830706">
    <property type="protein sequence ID" value="AAV98686.1"/>
    <property type="molecule type" value="Genomic_DNA"/>
</dbReference>
<dbReference type="GO" id="GO:0039502">
    <property type="term" value="P:symbiont-mediated suppression of host type I interferon-mediated signaling pathway"/>
    <property type="evidence" value="ECO:0007669"/>
    <property type="project" value="UniProtKB-UniRule"/>
</dbReference>
<dbReference type="EMBL" id="DQ099427">
    <property type="protein sequence ID" value="AAZ20327.1"/>
    <property type="molecule type" value="Genomic_DNA"/>
</dbReference>
<evidence type="ECO:0000256" key="18">
    <source>
        <dbReference type="HAMAP-Rule" id="MF_04004"/>
    </source>
</evidence>
<keyword evidence="13 18" id="KW-0804">Transcription</keyword>
<evidence type="ECO:0000256" key="1">
    <source>
        <dbReference type="ARBA" id="ARBA00022504"/>
    </source>
</evidence>
<evidence type="ECO:0000256" key="11">
    <source>
        <dbReference type="ARBA" id="ARBA00023125"/>
    </source>
</evidence>
<dbReference type="EMBL" id="AY830707">
    <property type="protein sequence ID" value="AAV98687.1"/>
    <property type="molecule type" value="Genomic_DNA"/>
</dbReference>
<evidence type="ECO:0000256" key="8">
    <source>
        <dbReference type="ARBA" id="ARBA00022830"/>
    </source>
</evidence>
<dbReference type="InterPro" id="IPR000148">
    <property type="entry name" value="Papilloma_E7"/>
</dbReference>
<feature type="zinc finger region" evidence="18">
    <location>
        <begin position="69"/>
        <end position="105"/>
    </location>
</feature>
<comment type="domain">
    <text evidence="18">The E7 terminal domain is an intrinsically disordered domain, whose flexibility and conformational transitions confer target adaptability to the oncoprotein. It allows adaptation to a variety of protein targets and exposes the PEST degradation sequence that regulates its turnover in the cell.</text>
</comment>
<keyword evidence="11 18" id="KW-0238">DNA-binding</keyword>
<keyword evidence="4 18" id="KW-0945">Host-virus interaction</keyword>
<evidence type="ECO:0000313" key="21">
    <source>
        <dbReference type="EMBL" id="AAZ20325.1"/>
    </source>
</evidence>
<dbReference type="GO" id="GO:0006351">
    <property type="term" value="P:DNA-templated transcription"/>
    <property type="evidence" value="ECO:0007669"/>
    <property type="project" value="UniProtKB-UniRule"/>
</dbReference>
<keyword evidence="10 18" id="KW-0805">Transcription regulation</keyword>
<evidence type="ECO:0000256" key="12">
    <source>
        <dbReference type="ARBA" id="ARBA00023159"/>
    </source>
</evidence>
<reference evidence="20" key="1">
    <citation type="submission" date="2004-11" db="EMBL/GenBank/DDBJ databases">
        <authorList>
            <person name="Woodruff R.A."/>
            <person name="Bonde R.K."/>
            <person name="Romero C.H."/>
        </authorList>
    </citation>
    <scope>NUCLEOTIDE SEQUENCE</scope>
    <source>
        <strain evidence="21">Holly</strain>
        <strain evidence="22">Oakley</strain>
    </source>
</reference>
<comment type="similarity">
    <text evidence="18 19">Belongs to the papillomaviridae E7 protein family.</text>
</comment>
<evidence type="ECO:0000256" key="7">
    <source>
        <dbReference type="ARBA" id="ARBA00022771"/>
    </source>
</evidence>
<keyword evidence="8 18" id="KW-1114">Inhibition of host interferon signaling pathway by virus</keyword>
<keyword evidence="16 18" id="KW-0899">Viral immunoevasion</keyword>
<comment type="function">
    <text evidence="18">Plays a role in viral genome replication by driving entry of quiescent cells into the cell cycle. Stimulation of progression from G1 to S phase allows the virus to efficiently use the cellular DNA replicating machinery to achieve viral genome replication. E7 protein has both transforming and trans-activating activities. Induces the disassembly of the E2F1 transcription factor from RB1, with subsequent transcriptional activation of E2F1-regulated S-phase genes. Interferes with host histone deacetylation mediated by HDAC1 and HDAC2, leading to transcription activation. Plays also a role in the inhibition of both antiviral and antiproliferative functions of host interferon alpha. Interaction with host TMEM173/STING impairs the ability of TMEM173/STING to sense cytosolic DNA and promote the production of type I interferon (IFN-alpha and IFN-beta).</text>
</comment>
<evidence type="ECO:0000256" key="5">
    <source>
        <dbReference type="ARBA" id="ARBA00022632"/>
    </source>
</evidence>
<dbReference type="Pfam" id="PF00527">
    <property type="entry name" value="E7"/>
    <property type="match status" value="1"/>
</dbReference>
<evidence type="ECO:0000256" key="13">
    <source>
        <dbReference type="ARBA" id="ARBA00023163"/>
    </source>
</evidence>
<evidence type="ECO:0000256" key="17">
    <source>
        <dbReference type="ARBA" id="ARBA00023309"/>
    </source>
</evidence>
<comment type="PTM">
    <text evidence="18">Highly phosphorylated.</text>
</comment>
<sequence>MHGDHATIPDILLEALDLTPHIQEYADSSAFDLLCHENLDDPEVEEVKEQEKAEDSGCARTYYQVESICGGCDKPVAAVVLATHTGIFSLNENLFTELFFVCLSCAQREGYRNDG</sequence>
<evidence type="ECO:0000256" key="4">
    <source>
        <dbReference type="ARBA" id="ARBA00022581"/>
    </source>
</evidence>
<evidence type="ECO:0000313" key="20">
    <source>
        <dbReference type="EMBL" id="AAV98686.1"/>
    </source>
</evidence>
<protein>
    <recommendedName>
        <fullName evidence="18 19">Protein E7</fullName>
    </recommendedName>
</protein>
<evidence type="ECO:0000256" key="16">
    <source>
        <dbReference type="ARBA" id="ARBA00023280"/>
    </source>
</evidence>
<dbReference type="GO" id="GO:0003677">
    <property type="term" value="F:DNA binding"/>
    <property type="evidence" value="ECO:0007669"/>
    <property type="project" value="UniProtKB-UniRule"/>
</dbReference>
<dbReference type="GO" id="GO:0030430">
    <property type="term" value="C:host cell cytoplasm"/>
    <property type="evidence" value="ECO:0007669"/>
    <property type="project" value="UniProtKB-SubCell"/>
</dbReference>
<keyword evidence="5 18" id="KW-1090">Inhibition of host innate immune response by virus</keyword>
<dbReference type="GO" id="GO:0019904">
    <property type="term" value="F:protein domain specific binding"/>
    <property type="evidence" value="ECO:0007669"/>
    <property type="project" value="UniProtKB-UniRule"/>
</dbReference>
<dbReference type="GO" id="GO:0008270">
    <property type="term" value="F:zinc ion binding"/>
    <property type="evidence" value="ECO:0007669"/>
    <property type="project" value="UniProtKB-KW"/>
</dbReference>
<keyword evidence="15" id="KW-0922">Interferon antiviral system evasion</keyword>
<name>Q5MFW8_9PAPI</name>
<keyword evidence="3 18" id="KW-1048">Host nucleus</keyword>
<keyword evidence="1 18" id="KW-1121">Modulation of host cell cycle by virus</keyword>
<dbReference type="GO" id="GO:0039645">
    <property type="term" value="P:symbiont-mediated perturbation of host cell cycle G1/S transition checkpoint"/>
    <property type="evidence" value="ECO:0007669"/>
    <property type="project" value="UniProtKB-UniRule"/>
</dbReference>
<keyword evidence="9 18" id="KW-0862">Zinc</keyword>
<evidence type="ECO:0000256" key="19">
    <source>
        <dbReference type="PIRNR" id="PIRNR003407"/>
    </source>
</evidence>
<keyword evidence="14 18" id="KW-1035">Host cytoplasm</keyword>
<comment type="function">
    <text evidence="19">E7 protein has both transforming and trans-activating activities.</text>
</comment>
<keyword evidence="7 18" id="KW-0863">Zinc-finger</keyword>
<dbReference type="Gene3D" id="3.30.160.330">
    <property type="match status" value="1"/>
</dbReference>
<feature type="short sequence motif" description="Nuclear export signal" evidence="18">
    <location>
        <begin position="87"/>
        <end position="95"/>
    </location>
</feature>
<keyword evidence="12 18" id="KW-0010">Activator</keyword>
<keyword evidence="2 18" id="KW-0244">Early protein</keyword>
<evidence type="ECO:0000256" key="2">
    <source>
        <dbReference type="ARBA" id="ARBA00022518"/>
    </source>
</evidence>
<dbReference type="SUPFAM" id="SSF161234">
    <property type="entry name" value="E7 C-terminal domain-like"/>
    <property type="match status" value="1"/>
</dbReference>
<accession>Q5MFW8</accession>
<evidence type="ECO:0000256" key="14">
    <source>
        <dbReference type="ARBA" id="ARBA00023200"/>
    </source>
</evidence>
<keyword evidence="17 18" id="KW-1078">G1/S host cell cycle checkpoint dysregulation by virus</keyword>
<gene>
    <name evidence="18" type="primary">E7</name>
</gene>
<proteinExistence type="inferred from homology"/>
<evidence type="ECO:0000313" key="22">
    <source>
        <dbReference type="EMBL" id="AAZ20327.1"/>
    </source>
</evidence>
<evidence type="ECO:0000256" key="10">
    <source>
        <dbReference type="ARBA" id="ARBA00023015"/>
    </source>
</evidence>
<dbReference type="GO" id="GO:0042025">
    <property type="term" value="C:host cell nucleus"/>
    <property type="evidence" value="ECO:0007669"/>
    <property type="project" value="UniProtKB-SubCell"/>
</dbReference>
<dbReference type="GO" id="GO:0052170">
    <property type="term" value="P:symbiont-mediated suppression of host innate immune response"/>
    <property type="evidence" value="ECO:0007669"/>
    <property type="project" value="UniProtKB-KW"/>
</dbReference>
<evidence type="ECO:0000256" key="6">
    <source>
        <dbReference type="ARBA" id="ARBA00022723"/>
    </source>
</evidence>